<organism evidence="1 2">
    <name type="scientific">Nocardia camponoti</name>
    <dbReference type="NCBI Taxonomy" id="1616106"/>
    <lineage>
        <taxon>Bacteria</taxon>
        <taxon>Bacillati</taxon>
        <taxon>Actinomycetota</taxon>
        <taxon>Actinomycetes</taxon>
        <taxon>Mycobacteriales</taxon>
        <taxon>Nocardiaceae</taxon>
        <taxon>Nocardia</taxon>
    </lineage>
</organism>
<protein>
    <submittedName>
        <fullName evidence="1">Uncharacterized protein</fullName>
    </submittedName>
</protein>
<gene>
    <name evidence="1" type="ORF">GCM10011591_33560</name>
</gene>
<evidence type="ECO:0000313" key="2">
    <source>
        <dbReference type="Proteomes" id="UP000612956"/>
    </source>
</evidence>
<dbReference type="Proteomes" id="UP000612956">
    <property type="component" value="Unassembled WGS sequence"/>
</dbReference>
<reference evidence="1" key="2">
    <citation type="submission" date="2020-09" db="EMBL/GenBank/DDBJ databases">
        <authorList>
            <person name="Sun Q."/>
            <person name="Zhou Y."/>
        </authorList>
    </citation>
    <scope>NUCLEOTIDE SEQUENCE</scope>
    <source>
        <strain evidence="1">CGMCC 4.7278</strain>
    </source>
</reference>
<comment type="caution">
    <text evidence="1">The sequence shown here is derived from an EMBL/GenBank/DDBJ whole genome shotgun (WGS) entry which is preliminary data.</text>
</comment>
<accession>A0A917VB49</accession>
<evidence type="ECO:0000313" key="1">
    <source>
        <dbReference type="EMBL" id="GGK58647.1"/>
    </source>
</evidence>
<reference evidence="1" key="1">
    <citation type="journal article" date="2014" name="Int. J. Syst. Evol. Microbiol.">
        <title>Complete genome sequence of Corynebacterium casei LMG S-19264T (=DSM 44701T), isolated from a smear-ripened cheese.</title>
        <authorList>
            <consortium name="US DOE Joint Genome Institute (JGI-PGF)"/>
            <person name="Walter F."/>
            <person name="Albersmeier A."/>
            <person name="Kalinowski J."/>
            <person name="Ruckert C."/>
        </authorList>
    </citation>
    <scope>NUCLEOTIDE SEQUENCE</scope>
    <source>
        <strain evidence="1">CGMCC 4.7278</strain>
    </source>
</reference>
<keyword evidence="2" id="KW-1185">Reference proteome</keyword>
<dbReference type="EMBL" id="BMMW01000003">
    <property type="protein sequence ID" value="GGK58647.1"/>
    <property type="molecule type" value="Genomic_DNA"/>
</dbReference>
<sequence>MNKSKNSYVDNGWPQLPDGEHAVTELASTRAGNLSPFGEETEFPLPASKLPYVHPQTTINRV</sequence>
<proteinExistence type="predicted"/>
<dbReference type="AlphaFoldDB" id="A0A917VB49"/>
<name>A0A917VB49_9NOCA</name>